<dbReference type="AlphaFoldDB" id="A0A9Q9AIF7"/>
<dbReference type="Pfam" id="PF07859">
    <property type="entry name" value="Abhydrolase_3"/>
    <property type="match status" value="1"/>
</dbReference>
<keyword evidence="2" id="KW-0378">Hydrolase</keyword>
<protein>
    <submittedName>
        <fullName evidence="2">Alpha/beta hydrolase-3</fullName>
    </submittedName>
</protein>
<dbReference type="InterPro" id="IPR013094">
    <property type="entry name" value="AB_hydrolase_3"/>
</dbReference>
<sequence length="387" mass="42608">MRCVFVSRIIAAPPNLLSRAFTTSSAQRSEQTRVRVPCNSNGSIDLDVYYPDDGGRANTRTACIYLPRGPIRNHAEDDASNISALRSVLRCPVVTVNYRHGTEYKHPQPVFDVAAGYDWVVQNILNCSTGHRSNGKIAVCGELFGGSLATTLALTECRTDESASVVAAAINNAVFDWINIDKNPGGSARDGKSQTSRIDIMELCRQRTLLFRKLEDYFDPFASPILFFRAAGSKVPSPVVPLSEMEELAQDERKEFLESMRSHALPGGDAVHTVEAPADVEVTRRSSRRFPSKSLALRLPQFRIEAGADSLLGDQAAELSRLLLKAVDRQQKGRPSRGWDTARMDKATTEDMVEVEEVEGVGLWGRSTSGTSRMRSTAHWLNEALHG</sequence>
<proteinExistence type="predicted"/>
<dbReference type="OrthoDB" id="5396420at2759"/>
<organism evidence="2 3">
    <name type="scientific">Septoria linicola</name>
    <dbReference type="NCBI Taxonomy" id="215465"/>
    <lineage>
        <taxon>Eukaryota</taxon>
        <taxon>Fungi</taxon>
        <taxon>Dikarya</taxon>
        <taxon>Ascomycota</taxon>
        <taxon>Pezizomycotina</taxon>
        <taxon>Dothideomycetes</taxon>
        <taxon>Dothideomycetidae</taxon>
        <taxon>Mycosphaerellales</taxon>
        <taxon>Mycosphaerellaceae</taxon>
        <taxon>Septoria</taxon>
    </lineage>
</organism>
<accession>A0A9Q9AIF7</accession>
<dbReference type="Gene3D" id="3.40.50.1820">
    <property type="entry name" value="alpha/beta hydrolase"/>
    <property type="match status" value="1"/>
</dbReference>
<gene>
    <name evidence="2" type="ORF">Slin15195_G003390</name>
</gene>
<evidence type="ECO:0000313" key="2">
    <source>
        <dbReference type="EMBL" id="USW47020.1"/>
    </source>
</evidence>
<reference evidence="2" key="1">
    <citation type="submission" date="2022-06" db="EMBL/GenBank/DDBJ databases">
        <title>Complete genome sequences of two strains of the flax pathogen Septoria linicola.</title>
        <authorList>
            <person name="Lapalu N."/>
            <person name="Simon A."/>
            <person name="Demenou B."/>
            <person name="Paumier D."/>
            <person name="Guillot M.-P."/>
            <person name="Gout L."/>
            <person name="Valade R."/>
        </authorList>
    </citation>
    <scope>NUCLEOTIDE SEQUENCE</scope>
    <source>
        <strain evidence="2">SE15195</strain>
    </source>
</reference>
<evidence type="ECO:0000259" key="1">
    <source>
        <dbReference type="Pfam" id="PF07859"/>
    </source>
</evidence>
<keyword evidence="3" id="KW-1185">Reference proteome</keyword>
<dbReference type="InterPro" id="IPR029058">
    <property type="entry name" value="AB_hydrolase_fold"/>
</dbReference>
<dbReference type="SUPFAM" id="SSF53474">
    <property type="entry name" value="alpha/beta-Hydrolases"/>
    <property type="match status" value="1"/>
</dbReference>
<feature type="domain" description="Alpha/beta hydrolase fold-3" evidence="1">
    <location>
        <begin position="84"/>
        <end position="261"/>
    </location>
</feature>
<dbReference type="GO" id="GO:0016787">
    <property type="term" value="F:hydrolase activity"/>
    <property type="evidence" value="ECO:0007669"/>
    <property type="project" value="UniProtKB-KW"/>
</dbReference>
<name>A0A9Q9AIF7_9PEZI</name>
<evidence type="ECO:0000313" key="3">
    <source>
        <dbReference type="Proteomes" id="UP001056384"/>
    </source>
</evidence>
<dbReference type="Proteomes" id="UP001056384">
    <property type="component" value="Chromosome 1"/>
</dbReference>
<dbReference type="EMBL" id="CP099418">
    <property type="protein sequence ID" value="USW47020.1"/>
    <property type="molecule type" value="Genomic_DNA"/>
</dbReference>